<protein>
    <recommendedName>
        <fullName evidence="3">PASTA domain-containing protein</fullName>
    </recommendedName>
</protein>
<feature type="region of interest" description="Disordered" evidence="1">
    <location>
        <begin position="203"/>
        <end position="286"/>
    </location>
</feature>
<organism evidence="2">
    <name type="scientific">Streptomyces haneummycinicus</name>
    <dbReference type="NCBI Taxonomy" id="3074435"/>
    <lineage>
        <taxon>Bacteria</taxon>
        <taxon>Bacillati</taxon>
        <taxon>Actinomycetota</taxon>
        <taxon>Actinomycetes</taxon>
        <taxon>Kitasatosporales</taxon>
        <taxon>Streptomycetaceae</taxon>
        <taxon>Streptomyces</taxon>
    </lineage>
</organism>
<feature type="compositionally biased region" description="Polar residues" evidence="1">
    <location>
        <begin position="225"/>
        <end position="237"/>
    </location>
</feature>
<evidence type="ECO:0008006" key="3">
    <source>
        <dbReference type="Google" id="ProtNLM"/>
    </source>
</evidence>
<evidence type="ECO:0000313" key="2">
    <source>
        <dbReference type="EMBL" id="BFO21446.1"/>
    </source>
</evidence>
<dbReference type="EMBL" id="AP035768">
    <property type="protein sequence ID" value="BFO21446.1"/>
    <property type="molecule type" value="Genomic_DNA"/>
</dbReference>
<accession>A0AAT9HVC8</accession>
<feature type="compositionally biased region" description="Polar residues" evidence="1">
    <location>
        <begin position="276"/>
        <end position="286"/>
    </location>
</feature>
<reference evidence="2" key="2">
    <citation type="submission" date="2024-07" db="EMBL/GenBank/DDBJ databases">
        <title>Streptomyces haneummycinica sp. nov., a new antibiotic-producing actinobacterium isolated from marine sediment.</title>
        <authorList>
            <person name="Uemura M."/>
            <person name="Hamada M."/>
            <person name="Hirano S."/>
            <person name="Kobayashi K."/>
            <person name="Ohshiro T."/>
            <person name="Kobayashi T."/>
            <person name="Terahara T."/>
        </authorList>
    </citation>
    <scope>NUCLEOTIDE SEQUENCE</scope>
    <source>
        <strain evidence="2">KM77-8</strain>
    </source>
</reference>
<reference evidence="2" key="1">
    <citation type="submission" date="2024-06" db="EMBL/GenBank/DDBJ databases">
        <authorList>
            <consortium name="consrtm"/>
            <person name="Uemura M."/>
            <person name="Terahara T."/>
        </authorList>
    </citation>
    <scope>NUCLEOTIDE SEQUENCE</scope>
    <source>
        <strain evidence="2">KM77-8</strain>
    </source>
</reference>
<gene>
    <name evidence="2" type="ORF">SHKM778_78340</name>
</gene>
<evidence type="ECO:0000256" key="1">
    <source>
        <dbReference type="SAM" id="MobiDB-lite"/>
    </source>
</evidence>
<name>A0AAT9HVC8_9ACTN</name>
<sequence>MAFCYVLPVDMTLRQAMTDLRRDGVLGIVEEVTQQVYETNADRFEPEHGDDMGTFGQLTWRNIANLVHLRLVQAGIPARIVAGGAVEITSGPWVVRFYKFRFTTPDKVPAALEKVRWDGSAPRLRGAVANSSAGVQLALSEESEWDSAFAPAITQGHVRIMHTGDPETGGCVIELGLPRDNRAGGSPWLDGTAELHNGLQVSLPAPRTHAKPDETDEVEKATASPGPTGSLRPTGTDEQAHDDEGFPEESGSKEQPNFTDLGESKINLKRRRKNPEQQPKTQNQED</sequence>
<proteinExistence type="predicted"/>
<dbReference type="AlphaFoldDB" id="A0AAT9HVC8"/>